<keyword evidence="3 9" id="KW-0507">mRNA processing</keyword>
<dbReference type="Pfam" id="PF15502">
    <property type="entry name" value="MPLKIP"/>
    <property type="match status" value="1"/>
</dbReference>
<evidence type="ECO:0000256" key="6">
    <source>
        <dbReference type="ARBA" id="ARBA00023187"/>
    </source>
</evidence>
<accession>A0A7R9BVV3</accession>
<dbReference type="InterPro" id="IPR034098">
    <property type="entry name" value="Sm_G"/>
</dbReference>
<dbReference type="PANTHER" id="PTHR10553:SF2">
    <property type="entry name" value="SMALL NUCLEAR RIBONUCLEOPROTEIN G"/>
    <property type="match status" value="1"/>
</dbReference>
<evidence type="ECO:0000256" key="8">
    <source>
        <dbReference type="ARBA" id="ARBA00023274"/>
    </source>
</evidence>
<dbReference type="GO" id="GO:0005689">
    <property type="term" value="C:U12-type spliceosomal complex"/>
    <property type="evidence" value="ECO:0007669"/>
    <property type="project" value="TreeGrafter"/>
</dbReference>
<dbReference type="OrthoDB" id="2146at2759"/>
<dbReference type="InterPro" id="IPR001163">
    <property type="entry name" value="Sm_dom_euk/arc"/>
</dbReference>
<evidence type="ECO:0000256" key="10">
    <source>
        <dbReference type="SAM" id="MobiDB-lite"/>
    </source>
</evidence>
<evidence type="ECO:0000313" key="13">
    <source>
        <dbReference type="Proteomes" id="UP000678499"/>
    </source>
</evidence>
<dbReference type="GO" id="GO:0034719">
    <property type="term" value="C:SMN-Sm protein complex"/>
    <property type="evidence" value="ECO:0007669"/>
    <property type="project" value="TreeGrafter"/>
</dbReference>
<feature type="region of interest" description="Disordered" evidence="10">
    <location>
        <begin position="69"/>
        <end position="151"/>
    </location>
</feature>
<keyword evidence="7 9" id="KW-0539">Nucleus</keyword>
<feature type="compositionally biased region" description="Basic and acidic residues" evidence="10">
    <location>
        <begin position="185"/>
        <end position="199"/>
    </location>
</feature>
<evidence type="ECO:0000313" key="12">
    <source>
        <dbReference type="EMBL" id="CAD7281383.1"/>
    </source>
</evidence>
<dbReference type="GO" id="GO:0097526">
    <property type="term" value="C:spliceosomal tri-snRNP complex"/>
    <property type="evidence" value="ECO:0007669"/>
    <property type="project" value="TreeGrafter"/>
</dbReference>
<evidence type="ECO:0000256" key="2">
    <source>
        <dbReference type="ARBA" id="ARBA00006850"/>
    </source>
</evidence>
<dbReference type="GO" id="GO:0003723">
    <property type="term" value="F:RNA binding"/>
    <property type="evidence" value="ECO:0007669"/>
    <property type="project" value="UniProtKB-UniRule"/>
</dbReference>
<dbReference type="CDD" id="cd01719">
    <property type="entry name" value="Sm_G"/>
    <property type="match status" value="1"/>
</dbReference>
<evidence type="ECO:0000259" key="11">
    <source>
        <dbReference type="SMART" id="SM00651"/>
    </source>
</evidence>
<comment type="function">
    <text evidence="9">Plays a role in pre-mRNA splicing.</text>
</comment>
<dbReference type="GO" id="GO:0071011">
    <property type="term" value="C:precatalytic spliceosome"/>
    <property type="evidence" value="ECO:0007669"/>
    <property type="project" value="TreeGrafter"/>
</dbReference>
<comment type="similarity">
    <text evidence="2 9">Belongs to the snRNP Sm proteins family.</text>
</comment>
<dbReference type="GO" id="GO:0005686">
    <property type="term" value="C:U2 snRNP"/>
    <property type="evidence" value="ECO:0007669"/>
    <property type="project" value="TreeGrafter"/>
</dbReference>
<dbReference type="EMBL" id="CAJPEX010002835">
    <property type="protein sequence ID" value="CAG0921535.1"/>
    <property type="molecule type" value="Genomic_DNA"/>
</dbReference>
<keyword evidence="13" id="KW-1185">Reference proteome</keyword>
<dbReference type="AlphaFoldDB" id="A0A7R9BVV3"/>
<organism evidence="12">
    <name type="scientific">Notodromas monacha</name>
    <dbReference type="NCBI Taxonomy" id="399045"/>
    <lineage>
        <taxon>Eukaryota</taxon>
        <taxon>Metazoa</taxon>
        <taxon>Ecdysozoa</taxon>
        <taxon>Arthropoda</taxon>
        <taxon>Crustacea</taxon>
        <taxon>Oligostraca</taxon>
        <taxon>Ostracoda</taxon>
        <taxon>Podocopa</taxon>
        <taxon>Podocopida</taxon>
        <taxon>Cypridocopina</taxon>
        <taxon>Cypridoidea</taxon>
        <taxon>Cyprididae</taxon>
        <taxon>Notodromas</taxon>
    </lineage>
</organism>
<dbReference type="Pfam" id="PF01423">
    <property type="entry name" value="LSM"/>
    <property type="match status" value="1"/>
</dbReference>
<feature type="compositionally biased region" description="Low complexity" evidence="10">
    <location>
        <begin position="88"/>
        <end position="106"/>
    </location>
</feature>
<dbReference type="GO" id="GO:0005685">
    <property type="term" value="C:U1 snRNP"/>
    <property type="evidence" value="ECO:0007669"/>
    <property type="project" value="TreeGrafter"/>
</dbReference>
<feature type="compositionally biased region" description="Low complexity" evidence="10">
    <location>
        <begin position="124"/>
        <end position="134"/>
    </location>
</feature>
<sequence length="215" mass="23858">MVNKAHPPELKKYLDKQITVKLNAARIVQGVLRGFDPFMNLVLDDGFELSKDGQRNKIGMIMNYDRRGGAGYSPRGFRGSPMGPPRGSPNFSPSPRFNSGSRGGSPAYFPYGSSPRHRTPPFTPRFSPRFPYRGRSGGGSSGRGYNSSYRDSRNTEVLRRIDHVDAQSYFHPAMLEDPWSAFVTSEKRADVSSEDHGPDAGDVQALEDDTPSRQD</sequence>
<evidence type="ECO:0000256" key="7">
    <source>
        <dbReference type="ARBA" id="ARBA00023242"/>
    </source>
</evidence>
<reference evidence="12" key="1">
    <citation type="submission" date="2020-11" db="EMBL/GenBank/DDBJ databases">
        <authorList>
            <person name="Tran Van P."/>
        </authorList>
    </citation>
    <scope>NUCLEOTIDE SEQUENCE</scope>
</reference>
<evidence type="ECO:0000256" key="9">
    <source>
        <dbReference type="RuleBase" id="RU365052"/>
    </source>
</evidence>
<evidence type="ECO:0000256" key="3">
    <source>
        <dbReference type="ARBA" id="ARBA00022664"/>
    </source>
</evidence>
<keyword evidence="4 9" id="KW-0747">Spliceosome</keyword>
<dbReference type="InterPro" id="IPR010920">
    <property type="entry name" value="LSM_dom_sf"/>
</dbReference>
<dbReference type="GO" id="GO:0000387">
    <property type="term" value="P:spliceosomal snRNP assembly"/>
    <property type="evidence" value="ECO:0007669"/>
    <property type="project" value="UniProtKB-UniRule"/>
</dbReference>
<keyword evidence="6 9" id="KW-0508">mRNA splicing</keyword>
<keyword evidence="5 9" id="KW-0694">RNA-binding</keyword>
<dbReference type="GO" id="GO:0043186">
    <property type="term" value="C:P granule"/>
    <property type="evidence" value="ECO:0007669"/>
    <property type="project" value="TreeGrafter"/>
</dbReference>
<dbReference type="InterPro" id="IPR044641">
    <property type="entry name" value="Lsm7/SmG-like"/>
</dbReference>
<dbReference type="GO" id="GO:0071013">
    <property type="term" value="C:catalytic step 2 spliceosome"/>
    <property type="evidence" value="ECO:0007669"/>
    <property type="project" value="TreeGrafter"/>
</dbReference>
<dbReference type="GO" id="GO:0071004">
    <property type="term" value="C:U2-type prespliceosome"/>
    <property type="evidence" value="ECO:0007669"/>
    <property type="project" value="TreeGrafter"/>
</dbReference>
<dbReference type="InterPro" id="IPR028265">
    <property type="entry name" value="TTDN1/SICKLE"/>
</dbReference>
<comment type="subcellular location">
    <subcellularLocation>
        <location evidence="1 9">Nucleus</location>
    </subcellularLocation>
</comment>
<proteinExistence type="inferred from homology"/>
<evidence type="ECO:0000256" key="5">
    <source>
        <dbReference type="ARBA" id="ARBA00022884"/>
    </source>
</evidence>
<keyword evidence="8 9" id="KW-0687">Ribonucleoprotein</keyword>
<name>A0A7R9BVV3_9CRUS</name>
<dbReference type="GO" id="GO:0005687">
    <property type="term" value="C:U4 snRNP"/>
    <property type="evidence" value="ECO:0007669"/>
    <property type="project" value="TreeGrafter"/>
</dbReference>
<evidence type="ECO:0000256" key="4">
    <source>
        <dbReference type="ARBA" id="ARBA00022728"/>
    </source>
</evidence>
<gene>
    <name evidence="12" type="ORF">NMOB1V02_LOCUS9030</name>
</gene>
<protein>
    <recommendedName>
        <fullName evidence="9">Small nuclear ribonucleoprotein G</fullName>
        <shortName evidence="9">snRNP-G</shortName>
    </recommendedName>
</protein>
<dbReference type="Proteomes" id="UP000678499">
    <property type="component" value="Unassembled WGS sequence"/>
</dbReference>
<evidence type="ECO:0000256" key="1">
    <source>
        <dbReference type="ARBA" id="ARBA00004123"/>
    </source>
</evidence>
<feature type="region of interest" description="Disordered" evidence="10">
    <location>
        <begin position="185"/>
        <end position="215"/>
    </location>
</feature>
<feature type="domain" description="Sm" evidence="11">
    <location>
        <begin position="8"/>
        <end position="63"/>
    </location>
</feature>
<dbReference type="SUPFAM" id="SSF50182">
    <property type="entry name" value="Sm-like ribonucleoproteins"/>
    <property type="match status" value="1"/>
</dbReference>
<dbReference type="EMBL" id="OA884872">
    <property type="protein sequence ID" value="CAD7281383.1"/>
    <property type="molecule type" value="Genomic_DNA"/>
</dbReference>
<dbReference type="SMART" id="SM00651">
    <property type="entry name" value="Sm"/>
    <property type="match status" value="1"/>
</dbReference>
<dbReference type="Gene3D" id="2.30.30.100">
    <property type="match status" value="1"/>
</dbReference>
<dbReference type="PANTHER" id="PTHR10553">
    <property type="entry name" value="SMALL NUCLEAR RIBONUCLEOPROTEIN"/>
    <property type="match status" value="1"/>
</dbReference>
<dbReference type="GO" id="GO:0005682">
    <property type="term" value="C:U5 snRNP"/>
    <property type="evidence" value="ECO:0007669"/>
    <property type="project" value="TreeGrafter"/>
</dbReference>